<accession>A0A942V4P8</accession>
<evidence type="ECO:0000313" key="1">
    <source>
        <dbReference type="EMBL" id="MBS4539822.1"/>
    </source>
</evidence>
<dbReference type="NCBIfam" id="TIGR01563">
    <property type="entry name" value="gp16_SPP1"/>
    <property type="match status" value="1"/>
</dbReference>
<reference evidence="1" key="1">
    <citation type="submission" date="2019-12" db="EMBL/GenBank/DDBJ databases">
        <title>Clostridiaceae gen. nov. sp. nov., isolated from sediment in Xinjiang, China.</title>
        <authorList>
            <person name="Zhang R."/>
        </authorList>
    </citation>
    <scope>NUCLEOTIDE SEQUENCE</scope>
    <source>
        <strain evidence="1">D2Q-11</strain>
    </source>
</reference>
<evidence type="ECO:0000313" key="2">
    <source>
        <dbReference type="Proteomes" id="UP000724672"/>
    </source>
</evidence>
<dbReference type="AlphaFoldDB" id="A0A942V4P8"/>
<dbReference type="Proteomes" id="UP000724672">
    <property type="component" value="Unassembled WGS sequence"/>
</dbReference>
<dbReference type="InterPro" id="IPR038666">
    <property type="entry name" value="SSP1_head-tail_sf"/>
</dbReference>
<comment type="caution">
    <text evidence="1">The sequence shown here is derived from an EMBL/GenBank/DDBJ whole genome shotgun (WGS) entry which is preliminary data.</text>
</comment>
<dbReference type="RefSeq" id="WP_203367735.1">
    <property type="nucleotide sequence ID" value="NZ_WSFT01000053.1"/>
</dbReference>
<dbReference type="EMBL" id="WSFT01000053">
    <property type="protein sequence ID" value="MBS4539822.1"/>
    <property type="molecule type" value="Genomic_DNA"/>
</dbReference>
<dbReference type="Pfam" id="PF05521">
    <property type="entry name" value="Phage_HCP"/>
    <property type="match status" value="1"/>
</dbReference>
<protein>
    <submittedName>
        <fullName evidence="1">Phage head closure protein</fullName>
    </submittedName>
</protein>
<dbReference type="Gene3D" id="2.40.10.270">
    <property type="entry name" value="Bacteriophage SPP1 head-tail adaptor protein"/>
    <property type="match status" value="1"/>
</dbReference>
<organism evidence="1 2">
    <name type="scientific">Anaeromonas frigoriresistens</name>
    <dbReference type="NCBI Taxonomy" id="2683708"/>
    <lineage>
        <taxon>Bacteria</taxon>
        <taxon>Bacillati</taxon>
        <taxon>Bacillota</taxon>
        <taxon>Tissierellia</taxon>
        <taxon>Tissierellales</taxon>
        <taxon>Thermohalobacteraceae</taxon>
        <taxon>Anaeromonas</taxon>
    </lineage>
</organism>
<sequence length="109" mass="12972">MKVNIGELNKRIAIVELIEGQDDEGFPLDEPIPVEIYKVWAKVTNKSGSEIFKSNSDYSKKITRFLIRYRKRINESQKVRYNNILYDIQYLNNYNEENKWLEIIAEVVK</sequence>
<keyword evidence="2" id="KW-1185">Reference proteome</keyword>
<dbReference type="InterPro" id="IPR008767">
    <property type="entry name" value="Phage_SPP1_head-tail_adaptor"/>
</dbReference>
<proteinExistence type="predicted"/>
<gene>
    <name evidence="1" type="ORF">GOQ27_15210</name>
</gene>
<name>A0A942V4P8_9FIRM</name>